<dbReference type="SMART" id="SM00052">
    <property type="entry name" value="EAL"/>
    <property type="match status" value="1"/>
</dbReference>
<accession>A0A850QG69</accession>
<dbReference type="InterPro" id="IPR001633">
    <property type="entry name" value="EAL_dom"/>
</dbReference>
<dbReference type="AlphaFoldDB" id="A0A850QG69"/>
<reference evidence="2 3" key="1">
    <citation type="submission" date="2020-06" db="EMBL/GenBank/DDBJ databases">
        <authorList>
            <person name="Qiu C."/>
            <person name="Liu Z."/>
        </authorList>
    </citation>
    <scope>NUCLEOTIDE SEQUENCE [LARGE SCALE GENOMIC DNA]</scope>
    <source>
        <strain evidence="2 3">EM 1</strain>
    </source>
</reference>
<protein>
    <submittedName>
        <fullName evidence="2">EAL domain-containing protein</fullName>
    </submittedName>
</protein>
<sequence>MHHLNLHNYLSRLRHSTANSHLWLDEQGRARGRYFNASLTSAFQAIRSGEDHQVVAYEAYARSYDPGDQGLNIWKLLEYVANDDESVELDRLCRLLHTLNFYRQVQEPGLDLYLSVHSRLLAAVEGNHGMAFRRILDVLEIPHVQIILQLPLITPSQRWVLTHVAENYRRNGFRIGVNASSLEQAGDLLDRIRPDAIKLDISAANHASAQISLLQRADQAQCHIIFRRIENEARFLSLQQANDTASPYLVQGFLFDLPSATLVGQATELPTAASHTTSTIAATAAELPG</sequence>
<dbReference type="EMBL" id="JABXYJ010000001">
    <property type="protein sequence ID" value="NVO76353.1"/>
    <property type="molecule type" value="Genomic_DNA"/>
</dbReference>
<dbReference type="Proteomes" id="UP000588051">
    <property type="component" value="Unassembled WGS sequence"/>
</dbReference>
<dbReference type="RefSeq" id="WP_176801638.1">
    <property type="nucleotide sequence ID" value="NZ_JABXYJ010000001.1"/>
</dbReference>
<name>A0A850QG69_9BURK</name>
<dbReference type="Pfam" id="PF00563">
    <property type="entry name" value="EAL"/>
    <property type="match status" value="1"/>
</dbReference>
<comment type="caution">
    <text evidence="2">The sequence shown here is derived from an EMBL/GenBank/DDBJ whole genome shotgun (WGS) entry which is preliminary data.</text>
</comment>
<feature type="domain" description="EAL" evidence="1">
    <location>
        <begin position="27"/>
        <end position="263"/>
    </location>
</feature>
<keyword evidence="3" id="KW-1185">Reference proteome</keyword>
<dbReference type="InterPro" id="IPR035919">
    <property type="entry name" value="EAL_sf"/>
</dbReference>
<evidence type="ECO:0000313" key="2">
    <source>
        <dbReference type="EMBL" id="NVO76353.1"/>
    </source>
</evidence>
<evidence type="ECO:0000259" key="1">
    <source>
        <dbReference type="SMART" id="SM00052"/>
    </source>
</evidence>
<evidence type="ECO:0000313" key="3">
    <source>
        <dbReference type="Proteomes" id="UP000588051"/>
    </source>
</evidence>
<dbReference type="Gene3D" id="3.20.20.450">
    <property type="entry name" value="EAL domain"/>
    <property type="match status" value="1"/>
</dbReference>
<organism evidence="2 3">
    <name type="scientific">Undibacterium oligocarboniphilum</name>
    <dbReference type="NCBI Taxonomy" id="666702"/>
    <lineage>
        <taxon>Bacteria</taxon>
        <taxon>Pseudomonadati</taxon>
        <taxon>Pseudomonadota</taxon>
        <taxon>Betaproteobacteria</taxon>
        <taxon>Burkholderiales</taxon>
        <taxon>Oxalobacteraceae</taxon>
        <taxon>Undibacterium</taxon>
    </lineage>
</organism>
<proteinExistence type="predicted"/>
<gene>
    <name evidence="2" type="ORF">HV832_00725</name>
</gene>
<dbReference type="SUPFAM" id="SSF141868">
    <property type="entry name" value="EAL domain-like"/>
    <property type="match status" value="1"/>
</dbReference>